<reference evidence="3 4" key="1">
    <citation type="submission" date="2013-12" db="EMBL/GenBank/DDBJ databases">
        <authorList>
            <person name="Stott M."/>
        </authorList>
    </citation>
    <scope>NUCLEOTIDE SEQUENCE [LARGE SCALE GENOMIC DNA]</scope>
    <source>
        <strain evidence="3 4">K22</strain>
    </source>
</reference>
<comment type="similarity">
    <text evidence="1">Belongs to the metallo-dependent hydrolases superfamily.</text>
</comment>
<dbReference type="RefSeq" id="WP_041975097.1">
    <property type="nucleotide sequence ID" value="NZ_CBXV010000004.1"/>
</dbReference>
<dbReference type="GO" id="GO:0016787">
    <property type="term" value="F:hydrolase activity"/>
    <property type="evidence" value="ECO:0007669"/>
    <property type="project" value="UniProtKB-KW"/>
</dbReference>
<dbReference type="InterPro" id="IPR006680">
    <property type="entry name" value="Amidohydro-rel"/>
</dbReference>
<dbReference type="OrthoDB" id="5450317at2"/>
<dbReference type="PANTHER" id="PTHR43569">
    <property type="entry name" value="AMIDOHYDROLASE"/>
    <property type="match status" value="1"/>
</dbReference>
<accession>A0A0B6WXZ2</accession>
<feature type="domain" description="Amidohydrolase-related" evidence="2">
    <location>
        <begin position="4"/>
        <end position="274"/>
    </location>
</feature>
<dbReference type="InterPro" id="IPR032466">
    <property type="entry name" value="Metal_Hydrolase"/>
</dbReference>
<evidence type="ECO:0000256" key="1">
    <source>
        <dbReference type="ARBA" id="ARBA00038310"/>
    </source>
</evidence>
<keyword evidence="4" id="KW-1185">Reference proteome</keyword>
<dbReference type="EMBL" id="CBXV010000004">
    <property type="protein sequence ID" value="CDM65040.1"/>
    <property type="molecule type" value="Genomic_DNA"/>
</dbReference>
<dbReference type="Gene3D" id="3.20.20.140">
    <property type="entry name" value="Metal-dependent hydrolases"/>
    <property type="match status" value="1"/>
</dbReference>
<evidence type="ECO:0000313" key="3">
    <source>
        <dbReference type="EMBL" id="CDM65040.1"/>
    </source>
</evidence>
<gene>
    <name evidence="3" type="ORF">PYK22_01037</name>
</gene>
<dbReference type="Proteomes" id="UP000031518">
    <property type="component" value="Unassembled WGS sequence"/>
</dbReference>
<protein>
    <submittedName>
        <fullName evidence="3">Predicted TIM-barrel fold metal-dependent hydrolase, COG3618</fullName>
    </submittedName>
</protein>
<proteinExistence type="inferred from homology"/>
<dbReference type="SUPFAM" id="SSF51556">
    <property type="entry name" value="Metallo-dependent hydrolases"/>
    <property type="match status" value="1"/>
</dbReference>
<name>A0A0B6WXZ2_9BACT</name>
<organism evidence="3 4">
    <name type="scientific">Pyrinomonas methylaliphatogenes</name>
    <dbReference type="NCBI Taxonomy" id="454194"/>
    <lineage>
        <taxon>Bacteria</taxon>
        <taxon>Pseudomonadati</taxon>
        <taxon>Acidobacteriota</taxon>
        <taxon>Blastocatellia</taxon>
        <taxon>Blastocatellales</taxon>
        <taxon>Pyrinomonadaceae</taxon>
        <taxon>Pyrinomonas</taxon>
    </lineage>
</organism>
<keyword evidence="3" id="KW-0378">Hydrolase</keyword>
<dbReference type="STRING" id="454194.PYK22_01037"/>
<reference evidence="3 4" key="2">
    <citation type="submission" date="2015-01" db="EMBL/GenBank/DDBJ databases">
        <title>Complete genome sequence of Pyrinomonas methylaliphatogenes type strain K22T.</title>
        <authorList>
            <person name="Lee K.C.Y."/>
            <person name="Power J.F."/>
            <person name="Dunfield P.F."/>
            <person name="Morgan X.C."/>
            <person name="Huttenhower C."/>
            <person name="Stott M.B."/>
        </authorList>
    </citation>
    <scope>NUCLEOTIDE SEQUENCE [LARGE SCALE GENOMIC DNA]</scope>
    <source>
        <strain evidence="3 4">K22</strain>
    </source>
</reference>
<evidence type="ECO:0000259" key="2">
    <source>
        <dbReference type="Pfam" id="PF04909"/>
    </source>
</evidence>
<sequence>MRLDAHQHFWHYDPARDTWITDEMAVLKRDFLPDELRVELEANRVDGSIAVQAAQSEEETRFLLDLASRHPFIKGVIGWVDLCAEDISERLARFSREEKLCGFRHIVQAEPDDRFMLRDDFSRGIAALKEFGFTYDILIYERQLPAAIELVERHPEQRFILDHIAKPRIRERIISPWAERIRAIARHPNVYCKVSGLVTEADWRGWRRDDFRPYLDVVFEAFGPERVMFGSDWPVCLLAASYRQVVELIETYMESLTVEEKAGIFGKNAARVYGVKPD</sequence>
<dbReference type="Pfam" id="PF04909">
    <property type="entry name" value="Amidohydro_2"/>
    <property type="match status" value="1"/>
</dbReference>
<dbReference type="PANTHER" id="PTHR43569:SF2">
    <property type="entry name" value="AMIDOHYDROLASE-RELATED DOMAIN-CONTAINING PROTEIN"/>
    <property type="match status" value="1"/>
</dbReference>
<dbReference type="InterPro" id="IPR052350">
    <property type="entry name" value="Metallo-dep_Lactonases"/>
</dbReference>
<evidence type="ECO:0000313" key="4">
    <source>
        <dbReference type="Proteomes" id="UP000031518"/>
    </source>
</evidence>
<dbReference type="AlphaFoldDB" id="A0A0B6WXZ2"/>